<comment type="caution">
    <text evidence="2">The sequence shown here is derived from an EMBL/GenBank/DDBJ whole genome shotgun (WGS) entry which is preliminary data.</text>
</comment>
<evidence type="ECO:0000313" key="3">
    <source>
        <dbReference type="Proteomes" id="UP001163823"/>
    </source>
</evidence>
<dbReference type="Pfam" id="PF02992">
    <property type="entry name" value="Transposase_21"/>
    <property type="match status" value="1"/>
</dbReference>
<feature type="domain" description="Transposase-associated" evidence="1">
    <location>
        <begin position="6"/>
        <end position="83"/>
    </location>
</feature>
<protein>
    <submittedName>
        <fullName evidence="2">Transposon protein, putative, CACTA, En/Spm sub-class</fullName>
    </submittedName>
</protein>
<name>A0AAD7Q9J1_QUISA</name>
<dbReference type="PANTHER" id="PTHR10775">
    <property type="entry name" value="OS08G0208400 PROTEIN"/>
    <property type="match status" value="1"/>
</dbReference>
<gene>
    <name evidence="2" type="ORF">O6P43_007043</name>
</gene>
<organism evidence="2 3">
    <name type="scientific">Quillaja saponaria</name>
    <name type="common">Soap bark tree</name>
    <dbReference type="NCBI Taxonomy" id="32244"/>
    <lineage>
        <taxon>Eukaryota</taxon>
        <taxon>Viridiplantae</taxon>
        <taxon>Streptophyta</taxon>
        <taxon>Embryophyta</taxon>
        <taxon>Tracheophyta</taxon>
        <taxon>Spermatophyta</taxon>
        <taxon>Magnoliopsida</taxon>
        <taxon>eudicotyledons</taxon>
        <taxon>Gunneridae</taxon>
        <taxon>Pentapetalae</taxon>
        <taxon>rosids</taxon>
        <taxon>fabids</taxon>
        <taxon>Fabales</taxon>
        <taxon>Quillajaceae</taxon>
        <taxon>Quillaja</taxon>
    </lineage>
</organism>
<dbReference type="InterPro" id="IPR004242">
    <property type="entry name" value="Transposase_21"/>
</dbReference>
<dbReference type="PANTHER" id="PTHR10775:SF183">
    <property type="entry name" value="TRANSPOSON, EN_SPM-LIKE, TRANSPOSASE-ASSOCIATED DOMAIN PROTEIN-RELATED"/>
    <property type="match status" value="1"/>
</dbReference>
<evidence type="ECO:0000313" key="2">
    <source>
        <dbReference type="EMBL" id="KAJ7977412.1"/>
    </source>
</evidence>
<dbReference type="EMBL" id="JARAOO010000003">
    <property type="protein sequence ID" value="KAJ7977412.1"/>
    <property type="molecule type" value="Genomic_DNA"/>
</dbReference>
<dbReference type="Pfam" id="PF13963">
    <property type="entry name" value="Transpos_assoc"/>
    <property type="match status" value="1"/>
</dbReference>
<dbReference type="Proteomes" id="UP001163823">
    <property type="component" value="Chromosome 3"/>
</dbReference>
<proteinExistence type="predicted"/>
<sequence>MSVDRGWIDRCVVDGYITDEFMQGVEEFLSLAYGNSSIVYEGTIKCPCAACKHRKYLSRDEITVHLYKKGFVPNYKLWTVHGELCISEPSSSFSGTVRGDNPYKNMVLDVAGPKFVPDTERIIEPEEPNPEAARFYSILRDADESLWTGCTKHSKLSAASQFLNIKSECNMTEACYDRLISLVKSMLPKEEKLAENFYQTKKMMKLLGFGYDIIHACPNDCILYYGEEDKDRTRCSKCDHPRYEAKRAFGKNQKDIPYKVVHYFPLTPRLQRLYMSENTAKYMSWNKKENHASGFMSHPSDSEAWRHFDRLHPLFAEESRNIRLGLSTDGFSLFGHSAVNYTCWPVFVTPYNLPPWMCMKEPYIFLTLVIPGPRSPGMDLNIYLRPLIDELNSLWMNGTQTYDSFNIENFNMRAALLWTISDFQAYGMLSGWSTHGKMACPYCMEHAKSFQLKHGRKASWFDTHRQFLSLDYPYKKQKDAFRKNVVDKDTPLERLSGEEVFARVKHLDQRKFGKAHGKQKTIGQGKTHNWKKISMFWELPYWQTSLIRYNLDVMHIEKNVFDNFLTQLWILKIRLKTIQMLGWI</sequence>
<reference evidence="2" key="1">
    <citation type="journal article" date="2023" name="Science">
        <title>Elucidation of the pathway for biosynthesis of saponin adjuvants from the soapbark tree.</title>
        <authorList>
            <person name="Reed J."/>
            <person name="Orme A."/>
            <person name="El-Demerdash A."/>
            <person name="Owen C."/>
            <person name="Martin L.B.B."/>
            <person name="Misra R.C."/>
            <person name="Kikuchi S."/>
            <person name="Rejzek M."/>
            <person name="Martin A.C."/>
            <person name="Harkess A."/>
            <person name="Leebens-Mack J."/>
            <person name="Louveau T."/>
            <person name="Stephenson M.J."/>
            <person name="Osbourn A."/>
        </authorList>
    </citation>
    <scope>NUCLEOTIDE SEQUENCE</scope>
    <source>
        <strain evidence="2">S10</strain>
    </source>
</reference>
<dbReference type="InterPro" id="IPR029480">
    <property type="entry name" value="Transpos_assoc"/>
</dbReference>
<keyword evidence="3" id="KW-1185">Reference proteome</keyword>
<dbReference type="KEGG" id="qsa:O6P43_007043"/>
<accession>A0AAD7Q9J1</accession>
<evidence type="ECO:0000259" key="1">
    <source>
        <dbReference type="Pfam" id="PF13963"/>
    </source>
</evidence>
<dbReference type="AlphaFoldDB" id="A0AAD7Q9J1"/>